<evidence type="ECO:0000313" key="3">
    <source>
        <dbReference type="Proteomes" id="UP001341840"/>
    </source>
</evidence>
<dbReference type="PANTHER" id="PTHR13366:SF0">
    <property type="entry name" value="HEAT REPEAT-CONTAINING PROTEIN 6"/>
    <property type="match status" value="1"/>
</dbReference>
<evidence type="ECO:0000256" key="1">
    <source>
        <dbReference type="SAM" id="MobiDB-lite"/>
    </source>
</evidence>
<dbReference type="PANTHER" id="PTHR13366">
    <property type="entry name" value="MALARIA ANTIGEN-RELATED"/>
    <property type="match status" value="1"/>
</dbReference>
<gene>
    <name evidence="2" type="ORF">PIB30_023736</name>
</gene>
<dbReference type="InterPro" id="IPR052107">
    <property type="entry name" value="HEAT6"/>
</dbReference>
<reference evidence="2 3" key="1">
    <citation type="journal article" date="2023" name="Plants (Basel)">
        <title>Bridging the Gap: Combining Genomics and Transcriptomics Approaches to Understand Stylosanthes scabra, an Orphan Legume from the Brazilian Caatinga.</title>
        <authorList>
            <person name="Ferreira-Neto J.R.C."/>
            <person name="da Silva M.D."/>
            <person name="Binneck E."/>
            <person name="de Melo N.F."/>
            <person name="da Silva R.H."/>
            <person name="de Melo A.L.T.M."/>
            <person name="Pandolfi V."/>
            <person name="Bustamante F.O."/>
            <person name="Brasileiro-Vidal A.C."/>
            <person name="Benko-Iseppon A.M."/>
        </authorList>
    </citation>
    <scope>NUCLEOTIDE SEQUENCE [LARGE SCALE GENOMIC DNA]</scope>
    <source>
        <tissue evidence="2">Leaves</tissue>
    </source>
</reference>
<evidence type="ECO:0000313" key="2">
    <source>
        <dbReference type="EMBL" id="MED6169712.1"/>
    </source>
</evidence>
<proteinExistence type="predicted"/>
<keyword evidence="3" id="KW-1185">Reference proteome</keyword>
<comment type="caution">
    <text evidence="2">The sequence shown here is derived from an EMBL/GenBank/DDBJ whole genome shotgun (WGS) entry which is preliminary data.</text>
</comment>
<feature type="region of interest" description="Disordered" evidence="1">
    <location>
        <begin position="1"/>
        <end position="21"/>
    </location>
</feature>
<dbReference type="Proteomes" id="UP001341840">
    <property type="component" value="Unassembled WGS sequence"/>
</dbReference>
<dbReference type="EMBL" id="JASCZI010151118">
    <property type="protein sequence ID" value="MED6169712.1"/>
    <property type="molecule type" value="Genomic_DNA"/>
</dbReference>
<sequence length="353" mass="38594">MANIRKKKFTDPDPQVPNRPAQQHLTHCSHCLSTLNQGSTCKLQQTHLGAAVAARRLRPPSPLRCAAVVPVSISVLSRAGLLISRSTLTPLMAETALNATAAATPPVRVWRTAFLTLRDETLTPPPSSASTPQLLSNLIFSQSFTLLSAAPELPSHEVLSDILFLIELVAAISLNEEDSTHIYTQTSRLIHDICCRVSFDVNSSAVTGVVNGFSKILDLITGKDAGIRSGAEIIFAIECLQAFRCIISSSQRRWSQSEDTLLVKFLLDIIASSQAAFWLTPHSMGKDKIDMRLSIERSSCELQTVAFEMLSKAISRAGSSISVDIWRSMIKVVRKTMDFLALKSSFVEDNVMS</sequence>
<accession>A0ABU6V8I8</accession>
<organism evidence="2 3">
    <name type="scientific">Stylosanthes scabra</name>
    <dbReference type="NCBI Taxonomy" id="79078"/>
    <lineage>
        <taxon>Eukaryota</taxon>
        <taxon>Viridiplantae</taxon>
        <taxon>Streptophyta</taxon>
        <taxon>Embryophyta</taxon>
        <taxon>Tracheophyta</taxon>
        <taxon>Spermatophyta</taxon>
        <taxon>Magnoliopsida</taxon>
        <taxon>eudicotyledons</taxon>
        <taxon>Gunneridae</taxon>
        <taxon>Pentapetalae</taxon>
        <taxon>rosids</taxon>
        <taxon>fabids</taxon>
        <taxon>Fabales</taxon>
        <taxon>Fabaceae</taxon>
        <taxon>Papilionoideae</taxon>
        <taxon>50 kb inversion clade</taxon>
        <taxon>dalbergioids sensu lato</taxon>
        <taxon>Dalbergieae</taxon>
        <taxon>Pterocarpus clade</taxon>
        <taxon>Stylosanthes</taxon>
    </lineage>
</organism>
<name>A0ABU6V8I8_9FABA</name>
<feature type="non-terminal residue" evidence="2">
    <location>
        <position position="353"/>
    </location>
</feature>
<protein>
    <submittedName>
        <fullName evidence="2">Uncharacterized protein</fullName>
    </submittedName>
</protein>